<dbReference type="InterPro" id="IPR050361">
    <property type="entry name" value="MPP/UQCRC_Complex"/>
</dbReference>
<proteinExistence type="inferred from homology"/>
<dbReference type="PROSITE" id="PS00143">
    <property type="entry name" value="INSULINASE"/>
    <property type="match status" value="1"/>
</dbReference>
<name>A0A174KYK2_9CLOT</name>
<evidence type="ECO:0000259" key="4">
    <source>
        <dbReference type="Pfam" id="PF05193"/>
    </source>
</evidence>
<evidence type="ECO:0000313" key="6">
    <source>
        <dbReference type="Proteomes" id="UP000095594"/>
    </source>
</evidence>
<evidence type="ECO:0000313" key="5">
    <source>
        <dbReference type="EMBL" id="CUP14565.1"/>
    </source>
</evidence>
<feature type="domain" description="Peptidase M16 C-terminal" evidence="4">
    <location>
        <begin position="171"/>
        <end position="333"/>
    </location>
</feature>
<protein>
    <submittedName>
        <fullName evidence="5">Putative zinc-dependent protease</fullName>
        <ecNumber evidence="5">3.4.24.55</ecNumber>
    </submittedName>
</protein>
<accession>A0A174KYK2</accession>
<dbReference type="GO" id="GO:0006508">
    <property type="term" value="P:proteolysis"/>
    <property type="evidence" value="ECO:0007669"/>
    <property type="project" value="UniProtKB-KW"/>
</dbReference>
<dbReference type="InterPro" id="IPR011249">
    <property type="entry name" value="Metalloenz_LuxS/M16"/>
</dbReference>
<organism evidence="5 6">
    <name type="scientific">Clostridium disporicum</name>
    <dbReference type="NCBI Taxonomy" id="84024"/>
    <lineage>
        <taxon>Bacteria</taxon>
        <taxon>Bacillati</taxon>
        <taxon>Bacillota</taxon>
        <taxon>Clostridia</taxon>
        <taxon>Eubacteriales</taxon>
        <taxon>Clostridiaceae</taxon>
        <taxon>Clostridium</taxon>
    </lineage>
</organism>
<keyword evidence="5" id="KW-0378">Hydrolase</keyword>
<dbReference type="Pfam" id="PF05193">
    <property type="entry name" value="Peptidase_M16_C"/>
    <property type="match status" value="1"/>
</dbReference>
<gene>
    <name evidence="5" type="primary">ptrA_2</name>
    <name evidence="5" type="ORF">ERS852471_03081</name>
</gene>
<dbReference type="EMBL" id="CYZX01000028">
    <property type="protein sequence ID" value="CUP14565.1"/>
    <property type="molecule type" value="Genomic_DNA"/>
</dbReference>
<keyword evidence="5" id="KW-0645">Protease</keyword>
<dbReference type="AlphaFoldDB" id="A0A174KYK2"/>
<dbReference type="GO" id="GO:0004222">
    <property type="term" value="F:metalloendopeptidase activity"/>
    <property type="evidence" value="ECO:0007669"/>
    <property type="project" value="UniProtKB-EC"/>
</dbReference>
<dbReference type="InterPro" id="IPR001431">
    <property type="entry name" value="Pept_M16_Zn_BS"/>
</dbReference>
<dbReference type="PANTHER" id="PTHR11851:SF49">
    <property type="entry name" value="MITOCHONDRIAL-PROCESSING PEPTIDASE SUBUNIT ALPHA"/>
    <property type="match status" value="1"/>
</dbReference>
<dbReference type="SUPFAM" id="SSF63411">
    <property type="entry name" value="LuxS/MPP-like metallohydrolase"/>
    <property type="match status" value="2"/>
</dbReference>
<evidence type="ECO:0000256" key="2">
    <source>
        <dbReference type="RuleBase" id="RU004447"/>
    </source>
</evidence>
<dbReference type="Pfam" id="PF00675">
    <property type="entry name" value="Peptidase_M16"/>
    <property type="match status" value="1"/>
</dbReference>
<dbReference type="Gene3D" id="3.30.830.10">
    <property type="entry name" value="Metalloenzyme, LuxS/M16 peptidase-like"/>
    <property type="match status" value="2"/>
</dbReference>
<sequence length="413" mass="47397">MIKLNFDVKKHLLPNGLEILTIKKDTQISSVNIGIKVGALYEKVSEKGISHFIEHMIFKGTNKRSFQLLNDELEALGGEYNAYTDFTSTVYSISCLEEELKNGIEILADMVTSSIFLQEEIEKERGVILAEIRTSKDSVEDLSFKRANEVAFKKGPLRYDVAGMEKNVKRFNHKDLYTFYKKHYVANNSVITIVSSYEHEEALKMIQDQFGSWNSGEVKLLKVKDEKNINTKEVTVKENIELNTIIYLYTFYDLDKEYELPLRILNHRLGESSNSLLFREIRENRGLAYDIYSHLDVTKHVKTLYIYTAVDEEDIDSAIEAIDETLAGIKMGKIEIGEKDLNIMKKVHKTAVVSTLEDPVELCSYILTQRVEGEDIFEFLDDMDSLNNITKDKIYDVANKVLNNPTIHILKSS</sequence>
<dbReference type="RefSeq" id="WP_055268103.1">
    <property type="nucleotide sequence ID" value="NZ_CABIXQ010000028.1"/>
</dbReference>
<feature type="domain" description="Peptidase M16 N-terminal" evidence="3">
    <location>
        <begin position="20"/>
        <end position="162"/>
    </location>
</feature>
<dbReference type="InterPro" id="IPR007863">
    <property type="entry name" value="Peptidase_M16_C"/>
</dbReference>
<dbReference type="GO" id="GO:0046872">
    <property type="term" value="F:metal ion binding"/>
    <property type="evidence" value="ECO:0007669"/>
    <property type="project" value="InterPro"/>
</dbReference>
<dbReference type="PANTHER" id="PTHR11851">
    <property type="entry name" value="METALLOPROTEASE"/>
    <property type="match status" value="1"/>
</dbReference>
<dbReference type="EC" id="3.4.24.55" evidence="5"/>
<dbReference type="InterPro" id="IPR011765">
    <property type="entry name" value="Pept_M16_N"/>
</dbReference>
<reference evidence="5 6" key="1">
    <citation type="submission" date="2015-09" db="EMBL/GenBank/DDBJ databases">
        <authorList>
            <consortium name="Pathogen Informatics"/>
        </authorList>
    </citation>
    <scope>NUCLEOTIDE SEQUENCE [LARGE SCALE GENOMIC DNA]</scope>
    <source>
        <strain evidence="5 6">2789STDY5834856</strain>
    </source>
</reference>
<evidence type="ECO:0000259" key="3">
    <source>
        <dbReference type="Pfam" id="PF00675"/>
    </source>
</evidence>
<evidence type="ECO:0000256" key="1">
    <source>
        <dbReference type="ARBA" id="ARBA00007261"/>
    </source>
</evidence>
<dbReference type="OrthoDB" id="9811314at2"/>
<dbReference type="Proteomes" id="UP000095594">
    <property type="component" value="Unassembled WGS sequence"/>
</dbReference>
<comment type="similarity">
    <text evidence="1 2">Belongs to the peptidase M16 family.</text>
</comment>